<dbReference type="GO" id="GO:0008705">
    <property type="term" value="F:methionine synthase activity"/>
    <property type="evidence" value="ECO:0007669"/>
    <property type="project" value="TreeGrafter"/>
</dbReference>
<dbReference type="GO" id="GO:0050097">
    <property type="term" value="F:methylaspartate mutase activity"/>
    <property type="evidence" value="ECO:0007669"/>
    <property type="project" value="UniProtKB-EC"/>
</dbReference>
<reference evidence="4 5" key="1">
    <citation type="submission" date="2019-11" db="EMBL/GenBank/DDBJ databases">
        <title>Genome sequence of Moorella glycerini DSM11254.</title>
        <authorList>
            <person name="Poehlein A."/>
            <person name="Boeer T."/>
            <person name="Daniel R."/>
        </authorList>
    </citation>
    <scope>NUCLEOTIDE SEQUENCE [LARGE SCALE GENOMIC DNA]</scope>
    <source>
        <strain evidence="4 5">DSM 11254</strain>
    </source>
</reference>
<protein>
    <submittedName>
        <fullName evidence="4">Glutamate mutase sigma subunit</fullName>
        <ecNumber evidence="4">5.4.99.1</ecNumber>
    </submittedName>
</protein>
<dbReference type="InterPro" id="IPR036724">
    <property type="entry name" value="Cobalamin-bd_sf"/>
</dbReference>
<keyword evidence="1" id="KW-0479">Metal-binding</keyword>
<evidence type="ECO:0000256" key="1">
    <source>
        <dbReference type="ARBA" id="ARBA00022723"/>
    </source>
</evidence>
<dbReference type="InterPro" id="IPR050554">
    <property type="entry name" value="Met_Synthase/Corrinoid"/>
</dbReference>
<evidence type="ECO:0000259" key="3">
    <source>
        <dbReference type="PROSITE" id="PS51332"/>
    </source>
</evidence>
<evidence type="ECO:0000256" key="2">
    <source>
        <dbReference type="ARBA" id="ARBA00023285"/>
    </source>
</evidence>
<accession>A0A6I5ZMD5</accession>
<organism evidence="4 5">
    <name type="scientific">Neomoorella glycerini</name>
    <dbReference type="NCBI Taxonomy" id="55779"/>
    <lineage>
        <taxon>Bacteria</taxon>
        <taxon>Bacillati</taxon>
        <taxon>Bacillota</taxon>
        <taxon>Clostridia</taxon>
        <taxon>Neomoorellales</taxon>
        <taxon>Neomoorellaceae</taxon>
        <taxon>Neomoorella</taxon>
    </lineage>
</organism>
<evidence type="ECO:0000313" key="5">
    <source>
        <dbReference type="Proteomes" id="UP000425916"/>
    </source>
</evidence>
<dbReference type="Pfam" id="PF02310">
    <property type="entry name" value="B12-binding"/>
    <property type="match status" value="1"/>
</dbReference>
<dbReference type="Proteomes" id="UP000425916">
    <property type="component" value="Chromosome"/>
</dbReference>
<proteinExistence type="predicted"/>
<keyword evidence="4" id="KW-0413">Isomerase</keyword>
<keyword evidence="2" id="KW-0170">Cobalt</keyword>
<evidence type="ECO:0000313" key="4">
    <source>
        <dbReference type="EMBL" id="QGP91032.1"/>
    </source>
</evidence>
<gene>
    <name evidence="4" type="primary">glmS_1</name>
    <name evidence="4" type="ORF">MGLY_03560</name>
</gene>
<dbReference type="GO" id="GO:0005829">
    <property type="term" value="C:cytosol"/>
    <property type="evidence" value="ECO:0007669"/>
    <property type="project" value="TreeGrafter"/>
</dbReference>
<dbReference type="InterPro" id="IPR006158">
    <property type="entry name" value="Cobalamin-bd"/>
</dbReference>
<dbReference type="PROSITE" id="PS51332">
    <property type="entry name" value="B12_BINDING"/>
    <property type="match status" value="1"/>
</dbReference>
<dbReference type="EC" id="5.4.99.1" evidence="4"/>
<dbReference type="PANTHER" id="PTHR45833">
    <property type="entry name" value="METHIONINE SYNTHASE"/>
    <property type="match status" value="1"/>
</dbReference>
<sequence length="212" mass="22955">MVDAKKLATVIMEGRSTEAVEIAFQLLQDGLPIEIVIELGLTYALRSLDMKCTNDEFNLLEILLAGRAVMSVMNALQARGYLNMKQVQQDTIVLGTIQGDIHDLGKNIVKIIFTAAGFRVIDLGTDVPPQTFVTVAQQEQASWIGVSTLICTTFHTVREIKPLAQKLGLKDVKVIAGGGAVQQCCPEDLNVDLIAGDVFTALRLCTAKGVKL</sequence>
<dbReference type="GO" id="GO:0031419">
    <property type="term" value="F:cobalamin binding"/>
    <property type="evidence" value="ECO:0007669"/>
    <property type="project" value="InterPro"/>
</dbReference>
<keyword evidence="5" id="KW-1185">Reference proteome</keyword>
<dbReference type="OrthoDB" id="9803687at2"/>
<dbReference type="PANTHER" id="PTHR45833:SF1">
    <property type="entry name" value="METHIONINE SYNTHASE"/>
    <property type="match status" value="1"/>
</dbReference>
<feature type="domain" description="B12-binding" evidence="3">
    <location>
        <begin position="89"/>
        <end position="212"/>
    </location>
</feature>
<dbReference type="Gene3D" id="3.40.50.280">
    <property type="entry name" value="Cobalamin-binding domain"/>
    <property type="match status" value="1"/>
</dbReference>
<dbReference type="GO" id="GO:0050667">
    <property type="term" value="P:homocysteine metabolic process"/>
    <property type="evidence" value="ECO:0007669"/>
    <property type="project" value="TreeGrafter"/>
</dbReference>
<name>A0A6I5ZMD5_9FIRM</name>
<dbReference type="EMBL" id="CP046244">
    <property type="protein sequence ID" value="QGP91032.1"/>
    <property type="molecule type" value="Genomic_DNA"/>
</dbReference>
<dbReference type="SUPFAM" id="SSF52242">
    <property type="entry name" value="Cobalamin (vitamin B12)-binding domain"/>
    <property type="match status" value="1"/>
</dbReference>
<dbReference type="GO" id="GO:0046872">
    <property type="term" value="F:metal ion binding"/>
    <property type="evidence" value="ECO:0007669"/>
    <property type="project" value="UniProtKB-KW"/>
</dbReference>
<dbReference type="GO" id="GO:0046653">
    <property type="term" value="P:tetrahydrofolate metabolic process"/>
    <property type="evidence" value="ECO:0007669"/>
    <property type="project" value="TreeGrafter"/>
</dbReference>
<dbReference type="AlphaFoldDB" id="A0A6I5ZMD5"/>